<feature type="compositionally biased region" description="Basic and acidic residues" evidence="1">
    <location>
        <begin position="702"/>
        <end position="716"/>
    </location>
</feature>
<proteinExistence type="predicted"/>
<protein>
    <submittedName>
        <fullName evidence="2">Uncharacterized protein</fullName>
    </submittedName>
</protein>
<organism evidence="2 3">
    <name type="scientific">Knufia fluminis</name>
    <dbReference type="NCBI Taxonomy" id="191047"/>
    <lineage>
        <taxon>Eukaryota</taxon>
        <taxon>Fungi</taxon>
        <taxon>Dikarya</taxon>
        <taxon>Ascomycota</taxon>
        <taxon>Pezizomycotina</taxon>
        <taxon>Eurotiomycetes</taxon>
        <taxon>Chaetothyriomycetidae</taxon>
        <taxon>Chaetothyriales</taxon>
        <taxon>Trichomeriaceae</taxon>
        <taxon>Knufia</taxon>
    </lineage>
</organism>
<dbReference type="Proteomes" id="UP001316803">
    <property type="component" value="Unassembled WGS sequence"/>
</dbReference>
<dbReference type="EMBL" id="JAKLMC020000003">
    <property type="protein sequence ID" value="KAK5957500.1"/>
    <property type="molecule type" value="Genomic_DNA"/>
</dbReference>
<reference evidence="2 3" key="1">
    <citation type="submission" date="2022-12" db="EMBL/GenBank/DDBJ databases">
        <title>Genomic features and morphological characterization of a novel Knufia sp. strain isolated from spacecraft assembly facility.</title>
        <authorList>
            <person name="Teixeira M."/>
            <person name="Chander A.M."/>
            <person name="Stajich J.E."/>
            <person name="Venkateswaran K."/>
        </authorList>
    </citation>
    <scope>NUCLEOTIDE SEQUENCE [LARGE SCALE GENOMIC DNA]</scope>
    <source>
        <strain evidence="2 3">FJI-L2-BK-P2</strain>
    </source>
</reference>
<feature type="region of interest" description="Disordered" evidence="1">
    <location>
        <begin position="702"/>
        <end position="729"/>
    </location>
</feature>
<keyword evidence="3" id="KW-1185">Reference proteome</keyword>
<sequence>MSQKSLPNEVVLLIMHYTLRPSKKERRSPLFQQLNMRRVCKAVNTDVLRYYFDEADVLDLDGGGGTPTGKPCKQCQGAVRPERAKSVMHKNTVLRYIVGLVAHKELPKYDMRLRIRKELREAAKQLKRDFIDGGGRPEITVPPNLDLEGSFLEVRGLCLAIIALLGVQNAWAFLGPHHASCSPAPLERILKDKPPIFWKLITAVYVGDEEEKLVMSYIGALEGMEETLRLESLSAALTVAIRGGHQGLVNALLSPIKPGANFVVVESSQGQVTLASREKEGEEPKVDVSEALSDPVLNGTARGPSSYGRASMPVAALAGPWGLGRHADPSCHGSFGQVRPLLQCIETVFPSSSYACQRKALLHMLSQAALHNDIDKAVIVLGYIRERSDLTVEKANPRTYVSNQVWIPNDKWKNEYGVRDNRLLDGHNPLRVAAAKSHVKILKLFLGKDLSQHLRALLDSVHNIDKKDSINTVQAYRRRENSYVDPVRTVVNDVFIASNRVPDWKARGAPDAAGLRTILKAGVKDLCWGGEVIAAAGLSHVDIFQPLAALVDVHQEFPHLIAKGGFMQSDVSVYVQGAYARTIGERALSHAVRNLRVENAKILIKRGVQLVEDIQPEPFISDDITRMEQVLNMSAALGENEGRREWAERQTQPSADGLEPGSWVVSPLFRAQAHRASSYIKKSGQQVSKLCERHGLTYKRTGDRTTYERRTGRSDPEWEMCNAAGYPTP</sequence>
<gene>
    <name evidence="2" type="ORF">OHC33_001875</name>
</gene>
<dbReference type="AlphaFoldDB" id="A0AAN8IBQ9"/>
<evidence type="ECO:0000313" key="3">
    <source>
        <dbReference type="Proteomes" id="UP001316803"/>
    </source>
</evidence>
<comment type="caution">
    <text evidence="2">The sequence shown here is derived from an EMBL/GenBank/DDBJ whole genome shotgun (WGS) entry which is preliminary data.</text>
</comment>
<name>A0AAN8IBQ9_9EURO</name>
<evidence type="ECO:0000313" key="2">
    <source>
        <dbReference type="EMBL" id="KAK5957500.1"/>
    </source>
</evidence>
<evidence type="ECO:0000256" key="1">
    <source>
        <dbReference type="SAM" id="MobiDB-lite"/>
    </source>
</evidence>
<accession>A0AAN8IBQ9</accession>